<protein>
    <submittedName>
        <fullName evidence="4">Pilus assembly protein CpaC</fullName>
    </submittedName>
</protein>
<reference evidence="4 5" key="1">
    <citation type="journal article" date="2011" name="Front. Microbiol.">
        <title>Genomic signatures of strain selection and enhancement in Bacillus atrophaeus var. globigii, a historical biowarfare simulant.</title>
        <authorList>
            <person name="Gibbons H.S."/>
            <person name="Broomall S.M."/>
            <person name="McNew L.A."/>
            <person name="Daligault H."/>
            <person name="Chapman C."/>
            <person name="Bruce D."/>
            <person name="Karavis M."/>
            <person name="Krepps M."/>
            <person name="McGregor P.A."/>
            <person name="Hong C."/>
            <person name="Park K.H."/>
            <person name="Akmal A."/>
            <person name="Feldman A."/>
            <person name="Lin J.S."/>
            <person name="Chang W.E."/>
            <person name="Higgs B.W."/>
            <person name="Demirev P."/>
            <person name="Lindquist J."/>
            <person name="Liem A."/>
            <person name="Fochler E."/>
            <person name="Read T.D."/>
            <person name="Tapia R."/>
            <person name="Johnson S."/>
            <person name="Bishop-Lilly K.A."/>
            <person name="Detter C."/>
            <person name="Han C."/>
            <person name="Sozhamannan S."/>
            <person name="Rosenzweig C.N."/>
            <person name="Skowronski E.W."/>
        </authorList>
    </citation>
    <scope>NUCLEOTIDE SEQUENCE [LARGE SCALE GENOMIC DNA]</scope>
    <source>
        <strain evidence="4 5">TPS4-2</strain>
    </source>
</reference>
<comment type="similarity">
    <text evidence="1">Belongs to the bacterial secretin family.</text>
</comment>
<dbReference type="PANTHER" id="PTHR30332:SF17">
    <property type="entry name" value="TYPE IV PILIATION SYSTEM PROTEIN DR_0774-RELATED"/>
    <property type="match status" value="1"/>
</dbReference>
<dbReference type="RefSeq" id="WP_126751062.1">
    <property type="nucleotide sequence ID" value="NZ_JBHUMT010000016.1"/>
</dbReference>
<evidence type="ECO:0000313" key="4">
    <source>
        <dbReference type="EMBL" id="RUO67389.1"/>
    </source>
</evidence>
<evidence type="ECO:0000256" key="1">
    <source>
        <dbReference type="RuleBase" id="RU004003"/>
    </source>
</evidence>
<dbReference type="Pfam" id="PF00263">
    <property type="entry name" value="Secretin"/>
    <property type="match status" value="1"/>
</dbReference>
<sequence length="409" mass="44777">MDDILRYTRPIIFLLLVLSAFNVLASDIDNHVIELGGSTSINISPGTNVLVSDENIIKAKLLSNEKIILKAVSVGSTDVWLKHGAKSKKVLVTVAPSNKGVLKERVKALSAVEDGLHLEERNGLMVLSGSVSSKAYNLIKALAQGDSNIMNLTSMQESEEPMLTLRVNILETKRQALEDIGIRWQGAPEGPSISSAVSGLFDWELDIASQLMFMKRHGLAKLLANPTLSTQSGEKASFLAGGELPIPQVVAQGMQDVTFREYGIRLIVEPVVLKDGRIKTKLSAELSNIDPAVSVAGVPGILTRRTESVFLSEDGDTMVLSGLLNVDESNQSDEMPGLGELPGLNRVFGSQQHREQTTELVVMVTAEKMSSAEKRRLDKEQKREERNNWFKDESVLQLRELVHENTTSN</sequence>
<dbReference type="EMBL" id="PIQA01000001">
    <property type="protein sequence ID" value="RUO67389.1"/>
    <property type="molecule type" value="Genomic_DNA"/>
</dbReference>
<organism evidence="4 5">
    <name type="scientific">Idiomarina piscisalsi</name>
    <dbReference type="NCBI Taxonomy" id="1096243"/>
    <lineage>
        <taxon>Bacteria</taxon>
        <taxon>Pseudomonadati</taxon>
        <taxon>Pseudomonadota</taxon>
        <taxon>Gammaproteobacteria</taxon>
        <taxon>Alteromonadales</taxon>
        <taxon>Idiomarinaceae</taxon>
        <taxon>Idiomarina</taxon>
    </lineage>
</organism>
<evidence type="ECO:0000259" key="3">
    <source>
        <dbReference type="Pfam" id="PF13629"/>
    </source>
</evidence>
<dbReference type="InterPro" id="IPR004846">
    <property type="entry name" value="T2SS/T3SS_dom"/>
</dbReference>
<accession>A0A432YVN6</accession>
<proteinExistence type="inferred from homology"/>
<evidence type="ECO:0000313" key="5">
    <source>
        <dbReference type="Proteomes" id="UP000288361"/>
    </source>
</evidence>
<dbReference type="GO" id="GO:0015627">
    <property type="term" value="C:type II protein secretion system complex"/>
    <property type="evidence" value="ECO:0007669"/>
    <property type="project" value="TreeGrafter"/>
</dbReference>
<comment type="caution">
    <text evidence="4">The sequence shown here is derived from an EMBL/GenBank/DDBJ whole genome shotgun (WGS) entry which is preliminary data.</text>
</comment>
<dbReference type="PANTHER" id="PTHR30332">
    <property type="entry name" value="PROBABLE GENERAL SECRETION PATHWAY PROTEIN D"/>
    <property type="match status" value="1"/>
</dbReference>
<feature type="domain" description="Pilus formation protein N-terminal" evidence="3">
    <location>
        <begin position="34"/>
        <end position="94"/>
    </location>
</feature>
<dbReference type="GO" id="GO:0009306">
    <property type="term" value="P:protein secretion"/>
    <property type="evidence" value="ECO:0007669"/>
    <property type="project" value="InterPro"/>
</dbReference>
<gene>
    <name evidence="4" type="ORF">CWI73_00535</name>
</gene>
<dbReference type="AlphaFoldDB" id="A0A432YVN6"/>
<name>A0A432YVN6_9GAMM</name>
<dbReference type="Pfam" id="PF13629">
    <property type="entry name" value="T2SS-T3SS_pil_N"/>
    <property type="match status" value="1"/>
</dbReference>
<dbReference type="InterPro" id="IPR032789">
    <property type="entry name" value="T2SS-T3SS_pil_N"/>
</dbReference>
<dbReference type="InterPro" id="IPR050810">
    <property type="entry name" value="Bact_Secretion_Sys_Channel"/>
</dbReference>
<feature type="domain" description="Type II/III secretion system secretin-like" evidence="2">
    <location>
        <begin position="214"/>
        <end position="367"/>
    </location>
</feature>
<dbReference type="Proteomes" id="UP000288361">
    <property type="component" value="Unassembled WGS sequence"/>
</dbReference>
<evidence type="ECO:0000259" key="2">
    <source>
        <dbReference type="Pfam" id="PF00263"/>
    </source>
</evidence>